<name>A0ABT5FA45_9GAMM</name>
<keyword evidence="3" id="KW-0808">Transferase</keyword>
<dbReference type="EMBL" id="JAQOMS010000002">
    <property type="protein sequence ID" value="MDC2888406.1"/>
    <property type="molecule type" value="Genomic_DNA"/>
</dbReference>
<dbReference type="PROSITE" id="PS50109">
    <property type="entry name" value="HIS_KIN"/>
    <property type="match status" value="1"/>
</dbReference>
<dbReference type="Gene3D" id="3.30.565.10">
    <property type="entry name" value="Histidine kinase-like ATPase, C-terminal domain"/>
    <property type="match status" value="1"/>
</dbReference>
<evidence type="ECO:0000256" key="1">
    <source>
        <dbReference type="ARBA" id="ARBA00000085"/>
    </source>
</evidence>
<evidence type="ECO:0000256" key="4">
    <source>
        <dbReference type="ARBA" id="ARBA00022777"/>
    </source>
</evidence>
<proteinExistence type="predicted"/>
<accession>A0ABT5FA45</accession>
<dbReference type="SMART" id="SM00387">
    <property type="entry name" value="HATPase_c"/>
    <property type="match status" value="1"/>
</dbReference>
<dbReference type="EC" id="2.7.13.3" evidence="2"/>
<evidence type="ECO:0000259" key="5">
    <source>
        <dbReference type="PROSITE" id="PS50109"/>
    </source>
</evidence>
<comment type="catalytic activity">
    <reaction evidence="1">
        <text>ATP + protein L-histidine = ADP + protein N-phospho-L-histidine.</text>
        <dbReference type="EC" id="2.7.13.3"/>
    </reaction>
</comment>
<evidence type="ECO:0000313" key="7">
    <source>
        <dbReference type="Proteomes" id="UP001528411"/>
    </source>
</evidence>
<evidence type="ECO:0000256" key="2">
    <source>
        <dbReference type="ARBA" id="ARBA00012438"/>
    </source>
</evidence>
<organism evidence="6 7">
    <name type="scientific">Psychrosphaera algicola</name>
    <dbReference type="NCBI Taxonomy" id="3023714"/>
    <lineage>
        <taxon>Bacteria</taxon>
        <taxon>Pseudomonadati</taxon>
        <taxon>Pseudomonadota</taxon>
        <taxon>Gammaproteobacteria</taxon>
        <taxon>Alteromonadales</taxon>
        <taxon>Pseudoalteromonadaceae</taxon>
        <taxon>Psychrosphaera</taxon>
    </lineage>
</organism>
<dbReference type="InterPro" id="IPR005467">
    <property type="entry name" value="His_kinase_dom"/>
</dbReference>
<keyword evidence="7" id="KW-1185">Reference proteome</keyword>
<keyword evidence="6" id="KW-0067">ATP-binding</keyword>
<dbReference type="Proteomes" id="UP001528411">
    <property type="component" value="Unassembled WGS sequence"/>
</dbReference>
<dbReference type="InterPro" id="IPR004358">
    <property type="entry name" value="Sig_transdc_His_kin-like_C"/>
</dbReference>
<dbReference type="InterPro" id="IPR036890">
    <property type="entry name" value="HATPase_C_sf"/>
</dbReference>
<dbReference type="PANTHER" id="PTHR43047">
    <property type="entry name" value="TWO-COMPONENT HISTIDINE PROTEIN KINASE"/>
    <property type="match status" value="1"/>
</dbReference>
<keyword evidence="6" id="KW-0547">Nucleotide-binding</keyword>
<reference evidence="6 7" key="1">
    <citation type="submission" date="2023-01" db="EMBL/GenBank/DDBJ databases">
        <title>Psychrosphaera sp. nov., isolated from marine algae.</title>
        <authorList>
            <person name="Bayburt H."/>
            <person name="Choi B.J."/>
            <person name="Kim J.M."/>
            <person name="Choi D.G."/>
            <person name="Jeon C.O."/>
        </authorList>
    </citation>
    <scope>NUCLEOTIDE SEQUENCE [LARGE SCALE GENOMIC DNA]</scope>
    <source>
        <strain evidence="6 7">G1-22</strain>
    </source>
</reference>
<dbReference type="SUPFAM" id="SSF55874">
    <property type="entry name" value="ATPase domain of HSP90 chaperone/DNA topoisomerase II/histidine kinase"/>
    <property type="match status" value="1"/>
</dbReference>
<dbReference type="Pfam" id="PF02518">
    <property type="entry name" value="HATPase_c"/>
    <property type="match status" value="1"/>
</dbReference>
<protein>
    <recommendedName>
        <fullName evidence="2">histidine kinase</fullName>
        <ecNumber evidence="2">2.7.13.3</ecNumber>
    </recommendedName>
</protein>
<evidence type="ECO:0000313" key="6">
    <source>
        <dbReference type="EMBL" id="MDC2888406.1"/>
    </source>
</evidence>
<dbReference type="GO" id="GO:0005524">
    <property type="term" value="F:ATP binding"/>
    <property type="evidence" value="ECO:0007669"/>
    <property type="project" value="UniProtKB-KW"/>
</dbReference>
<dbReference type="Gene3D" id="1.10.287.130">
    <property type="match status" value="1"/>
</dbReference>
<evidence type="ECO:0000256" key="3">
    <source>
        <dbReference type="ARBA" id="ARBA00022679"/>
    </source>
</evidence>
<dbReference type="RefSeq" id="WP_272180033.1">
    <property type="nucleotide sequence ID" value="NZ_JAQOMS010000002.1"/>
</dbReference>
<comment type="caution">
    <text evidence="6">The sequence shown here is derived from an EMBL/GenBank/DDBJ whole genome shotgun (WGS) entry which is preliminary data.</text>
</comment>
<dbReference type="PANTHER" id="PTHR43047:SF72">
    <property type="entry name" value="OSMOSENSING HISTIDINE PROTEIN KINASE SLN1"/>
    <property type="match status" value="1"/>
</dbReference>
<feature type="domain" description="Histidine kinase" evidence="5">
    <location>
        <begin position="1"/>
        <end position="182"/>
    </location>
</feature>
<sequence length="182" mass="20245">MREKHTSKVKILLTMMETSAKSLSNLISDVLDLSKIEARKLELKMDSFNPIQTIEEVVNAFSPQAHKKELELGVDVTGVKYNELYCDESRFTQIFNNLLDNAVKFTVNGGVYITAKTEEINNEIRLIVDITDTGIGIDEEAQSQLFQAFMQSEHVKSNHIGGTGLGLSISHRLCQLLGGSNV</sequence>
<gene>
    <name evidence="6" type="ORF">PN838_06050</name>
</gene>
<dbReference type="PRINTS" id="PR00344">
    <property type="entry name" value="BCTRLSENSOR"/>
</dbReference>
<keyword evidence="4" id="KW-0418">Kinase</keyword>
<dbReference type="InterPro" id="IPR003594">
    <property type="entry name" value="HATPase_dom"/>
</dbReference>